<protein>
    <submittedName>
        <fullName evidence="2">Uncharacterized protein</fullName>
    </submittedName>
</protein>
<keyword evidence="1" id="KW-0812">Transmembrane</keyword>
<gene>
    <name evidence="2" type="ORF">E1284_09170</name>
</gene>
<dbReference type="Proteomes" id="UP000295431">
    <property type="component" value="Unassembled WGS sequence"/>
</dbReference>
<evidence type="ECO:0000313" key="3">
    <source>
        <dbReference type="Proteomes" id="UP000295431"/>
    </source>
</evidence>
<keyword evidence="1" id="KW-1133">Transmembrane helix</keyword>
<dbReference type="AlphaFoldDB" id="A0A4R4P4V5"/>
<organism evidence="2 3">
    <name type="scientific">Actinomadura bangladeshensis</name>
    <dbReference type="NCBI Taxonomy" id="453573"/>
    <lineage>
        <taxon>Bacteria</taxon>
        <taxon>Bacillati</taxon>
        <taxon>Actinomycetota</taxon>
        <taxon>Actinomycetes</taxon>
        <taxon>Streptosporangiales</taxon>
        <taxon>Thermomonosporaceae</taxon>
        <taxon>Actinomadura</taxon>
    </lineage>
</organism>
<keyword evidence="3" id="KW-1185">Reference proteome</keyword>
<sequence length="177" mass="19848">MSIEAPVWASIITGTSAFIVGTVTYFTQRYLAHVRIRVDSELKLLDIDLKHFEALLQMCITAANSANRYILATPDIDVTNWEERKEYILPIVDSLGPARAELEALGEFEGRGLVKEALDSLEKMMSAHNAGTQEIKVAWKPGLLAEAIYAVSRARRSRLAEVGEPLRKNPRRFLRGH</sequence>
<dbReference type="RefSeq" id="WP_131938588.1">
    <property type="nucleotide sequence ID" value="NZ_BAAAMX010000060.1"/>
</dbReference>
<dbReference type="EMBL" id="SMJW01000033">
    <property type="protein sequence ID" value="TDC17418.1"/>
    <property type="molecule type" value="Genomic_DNA"/>
</dbReference>
<feature type="transmembrane region" description="Helical" evidence="1">
    <location>
        <begin position="6"/>
        <end position="27"/>
    </location>
</feature>
<evidence type="ECO:0000256" key="1">
    <source>
        <dbReference type="SAM" id="Phobius"/>
    </source>
</evidence>
<accession>A0A4R4P4V5</accession>
<proteinExistence type="predicted"/>
<name>A0A4R4P4V5_9ACTN</name>
<evidence type="ECO:0000313" key="2">
    <source>
        <dbReference type="EMBL" id="TDC17418.1"/>
    </source>
</evidence>
<reference evidence="2 3" key="1">
    <citation type="submission" date="2019-03" db="EMBL/GenBank/DDBJ databases">
        <title>Draft genome sequences of novel Actinobacteria.</title>
        <authorList>
            <person name="Sahin N."/>
            <person name="Ay H."/>
            <person name="Saygin H."/>
        </authorList>
    </citation>
    <scope>NUCLEOTIDE SEQUENCE [LARGE SCALE GENOMIC DNA]</scope>
    <source>
        <strain evidence="2 3">DSM 45347</strain>
    </source>
</reference>
<comment type="caution">
    <text evidence="2">The sequence shown here is derived from an EMBL/GenBank/DDBJ whole genome shotgun (WGS) entry which is preliminary data.</text>
</comment>
<keyword evidence="1" id="KW-0472">Membrane</keyword>